<keyword evidence="4" id="KW-0732">Signal</keyword>
<evidence type="ECO:0000313" key="6">
    <source>
        <dbReference type="Proteomes" id="UP000596660"/>
    </source>
</evidence>
<dbReference type="KEGG" id="cqi:110714046"/>
<dbReference type="Gene3D" id="3.30.60.30">
    <property type="match status" value="1"/>
</dbReference>
<dbReference type="AlphaFoldDB" id="A0A803L009"/>
<feature type="signal peptide" evidence="4">
    <location>
        <begin position="1"/>
        <end position="31"/>
    </location>
</feature>
<feature type="chain" id="PRO_5031218118" evidence="4">
    <location>
        <begin position="32"/>
        <end position="88"/>
    </location>
</feature>
<accession>A0A803L009</accession>
<reference evidence="5" key="2">
    <citation type="submission" date="2021-03" db="UniProtKB">
        <authorList>
            <consortium name="EnsemblPlants"/>
        </authorList>
    </citation>
    <scope>IDENTIFICATION</scope>
</reference>
<sequence length="88" mass="9564">METKNTKVSALLLVFGLILMLGVGNMKKVDAQSDDDEKICPQFCYDNLDYMTCPSTGDQKLTPSCNCCLAPTDGCVLYFNNGDAPIVC</sequence>
<organism evidence="5 6">
    <name type="scientific">Chenopodium quinoa</name>
    <name type="common">Quinoa</name>
    <dbReference type="NCBI Taxonomy" id="63459"/>
    <lineage>
        <taxon>Eukaryota</taxon>
        <taxon>Viridiplantae</taxon>
        <taxon>Streptophyta</taxon>
        <taxon>Embryophyta</taxon>
        <taxon>Tracheophyta</taxon>
        <taxon>Spermatophyta</taxon>
        <taxon>Magnoliopsida</taxon>
        <taxon>eudicotyledons</taxon>
        <taxon>Gunneridae</taxon>
        <taxon>Pentapetalae</taxon>
        <taxon>Caryophyllales</taxon>
        <taxon>Chenopodiaceae</taxon>
        <taxon>Chenopodioideae</taxon>
        <taxon>Atripliceae</taxon>
        <taxon>Chenopodium</taxon>
    </lineage>
</organism>
<reference evidence="5" key="1">
    <citation type="journal article" date="2017" name="Nature">
        <title>The genome of Chenopodium quinoa.</title>
        <authorList>
            <person name="Jarvis D.E."/>
            <person name="Ho Y.S."/>
            <person name="Lightfoot D.J."/>
            <person name="Schmoeckel S.M."/>
            <person name="Li B."/>
            <person name="Borm T.J.A."/>
            <person name="Ohyanagi H."/>
            <person name="Mineta K."/>
            <person name="Michell C.T."/>
            <person name="Saber N."/>
            <person name="Kharbatia N.M."/>
            <person name="Rupper R.R."/>
            <person name="Sharp A.R."/>
            <person name="Dally N."/>
            <person name="Boughton B.A."/>
            <person name="Woo Y.H."/>
            <person name="Gao G."/>
            <person name="Schijlen E.G.W.M."/>
            <person name="Guo X."/>
            <person name="Momin A.A."/>
            <person name="Negrao S."/>
            <person name="Al-Babili S."/>
            <person name="Gehring C."/>
            <person name="Roessner U."/>
            <person name="Jung C."/>
            <person name="Murphy K."/>
            <person name="Arold S.T."/>
            <person name="Gojobori T."/>
            <person name="van der Linden C.G."/>
            <person name="van Loo E.N."/>
            <person name="Jellen E.N."/>
            <person name="Maughan P.J."/>
            <person name="Tester M."/>
        </authorList>
    </citation>
    <scope>NUCLEOTIDE SEQUENCE [LARGE SCALE GENOMIC DNA]</scope>
    <source>
        <strain evidence="5">cv. PI 614886</strain>
    </source>
</reference>
<dbReference type="GeneID" id="110714046"/>
<dbReference type="PANTHER" id="PTHR33832">
    <property type="entry name" value="SERINE-TYPE ENDOPEPTIDASE INHIBITOR"/>
    <property type="match status" value="1"/>
</dbReference>
<dbReference type="PANTHER" id="PTHR33832:SF15">
    <property type="entry name" value="SERINE-TYPE ENDOPEPTIDASE INHIBITOR"/>
    <property type="match status" value="1"/>
</dbReference>
<dbReference type="Gramene" id="AUR62004619-RA">
    <property type="protein sequence ID" value="AUR62004619-RA:cds"/>
    <property type="gene ID" value="AUR62004619"/>
</dbReference>
<evidence type="ECO:0000256" key="2">
    <source>
        <dbReference type="ARBA" id="ARBA00022690"/>
    </source>
</evidence>
<keyword evidence="6" id="KW-1185">Reference proteome</keyword>
<protein>
    <submittedName>
        <fullName evidence="5">Uncharacterized protein</fullName>
    </submittedName>
</protein>
<dbReference type="InterPro" id="IPR051391">
    <property type="entry name" value="Protease_inhibitor_I20"/>
</dbReference>
<evidence type="ECO:0000256" key="3">
    <source>
        <dbReference type="ARBA" id="ARBA00022900"/>
    </source>
</evidence>
<dbReference type="Pfam" id="PF02428">
    <property type="entry name" value="Prot_inhib_II"/>
    <property type="match status" value="1"/>
</dbReference>
<gene>
    <name evidence="5" type="primary">LOC110714046</name>
</gene>
<dbReference type="GO" id="GO:0004867">
    <property type="term" value="F:serine-type endopeptidase inhibitor activity"/>
    <property type="evidence" value="ECO:0007669"/>
    <property type="project" value="UniProtKB-KW"/>
</dbReference>
<dbReference type="EnsemblPlants" id="AUR62004619-RA">
    <property type="protein sequence ID" value="AUR62004619-RA:cds"/>
    <property type="gene ID" value="AUR62004619"/>
</dbReference>
<evidence type="ECO:0000256" key="1">
    <source>
        <dbReference type="ARBA" id="ARBA00007766"/>
    </source>
</evidence>
<keyword evidence="2" id="KW-0646">Protease inhibitor</keyword>
<dbReference type="SUPFAM" id="SSF100897">
    <property type="entry name" value="Plant proteinase inhibitors"/>
    <property type="match status" value="1"/>
</dbReference>
<dbReference type="Proteomes" id="UP000596660">
    <property type="component" value="Unplaced"/>
</dbReference>
<evidence type="ECO:0000256" key="4">
    <source>
        <dbReference type="SAM" id="SignalP"/>
    </source>
</evidence>
<dbReference type="OrthoDB" id="1539471at2759"/>
<keyword evidence="3" id="KW-0722">Serine protease inhibitor</keyword>
<dbReference type="OMA" id="DEGCKLY"/>
<dbReference type="RefSeq" id="XP_021748199.1">
    <property type="nucleotide sequence ID" value="XM_021892507.1"/>
</dbReference>
<evidence type="ECO:0000313" key="5">
    <source>
        <dbReference type="EnsemblPlants" id="AUR62004619-RA:cds"/>
    </source>
</evidence>
<name>A0A803L009_CHEQI</name>
<proteinExistence type="inferred from homology"/>
<dbReference type="InterPro" id="IPR003465">
    <property type="entry name" value="Prot_inh_I20"/>
</dbReference>
<comment type="similarity">
    <text evidence="1">Belongs to the protease inhibitor I20 (potato type II proteinase inhibitor) family.</text>
</comment>